<feature type="domain" description="MYND-type" evidence="7">
    <location>
        <begin position="84"/>
        <end position="130"/>
    </location>
</feature>
<dbReference type="Gene3D" id="6.10.140.2220">
    <property type="match status" value="1"/>
</dbReference>
<evidence type="ECO:0000259" key="7">
    <source>
        <dbReference type="PROSITE" id="PS50865"/>
    </source>
</evidence>
<evidence type="ECO:0000313" key="9">
    <source>
        <dbReference type="Proteomes" id="UP001151582"/>
    </source>
</evidence>
<dbReference type="GO" id="GO:0008270">
    <property type="term" value="F:zinc ion binding"/>
    <property type="evidence" value="ECO:0007669"/>
    <property type="project" value="UniProtKB-KW"/>
</dbReference>
<dbReference type="InterPro" id="IPR001214">
    <property type="entry name" value="SET_dom"/>
</dbReference>
<evidence type="ECO:0000259" key="6">
    <source>
        <dbReference type="PROSITE" id="PS50280"/>
    </source>
</evidence>
<dbReference type="SUPFAM" id="SSF144232">
    <property type="entry name" value="HIT/MYND zinc finger-like"/>
    <property type="match status" value="1"/>
</dbReference>
<dbReference type="PROSITE" id="PS50865">
    <property type="entry name" value="ZF_MYND_2"/>
    <property type="match status" value="1"/>
</dbReference>
<evidence type="ECO:0000256" key="1">
    <source>
        <dbReference type="ARBA" id="ARBA00022723"/>
    </source>
</evidence>
<dbReference type="Pfam" id="PF01753">
    <property type="entry name" value="zf-MYND"/>
    <property type="match status" value="1"/>
</dbReference>
<keyword evidence="3" id="KW-0862">Zinc</keyword>
<dbReference type="CDD" id="cd20071">
    <property type="entry name" value="SET_SMYD"/>
    <property type="match status" value="1"/>
</dbReference>
<dbReference type="Proteomes" id="UP001151582">
    <property type="component" value="Unassembled WGS sequence"/>
</dbReference>
<dbReference type="InterPro" id="IPR046341">
    <property type="entry name" value="SET_dom_sf"/>
</dbReference>
<feature type="domain" description="SET" evidence="6">
    <location>
        <begin position="88"/>
        <end position="294"/>
    </location>
</feature>
<evidence type="ECO:0000313" key="8">
    <source>
        <dbReference type="EMBL" id="KAJ1976626.1"/>
    </source>
</evidence>
<dbReference type="PROSITE" id="PS50280">
    <property type="entry name" value="SET"/>
    <property type="match status" value="1"/>
</dbReference>
<dbReference type="PANTHER" id="PTHR12197">
    <property type="entry name" value="HISTONE-LYSINE N-METHYLTRANSFERASE SMYD"/>
    <property type="match status" value="1"/>
</dbReference>
<dbReference type="EMBL" id="JANBQB010000414">
    <property type="protein sequence ID" value="KAJ1976626.1"/>
    <property type="molecule type" value="Genomic_DNA"/>
</dbReference>
<dbReference type="InterPro" id="IPR011990">
    <property type="entry name" value="TPR-like_helical_dom_sf"/>
</dbReference>
<evidence type="ECO:0000256" key="5">
    <source>
        <dbReference type="SAM" id="MobiDB-lite"/>
    </source>
</evidence>
<evidence type="ECO:0000256" key="3">
    <source>
        <dbReference type="ARBA" id="ARBA00022833"/>
    </source>
</evidence>
<evidence type="ECO:0000256" key="2">
    <source>
        <dbReference type="ARBA" id="ARBA00022771"/>
    </source>
</evidence>
<dbReference type="SUPFAM" id="SSF82199">
    <property type="entry name" value="SET domain"/>
    <property type="match status" value="1"/>
</dbReference>
<keyword evidence="2 4" id="KW-0863">Zinc-finger</keyword>
<protein>
    <recommendedName>
        <fullName evidence="10">SET domain-containing protein</fullName>
    </recommendedName>
</protein>
<reference evidence="8" key="1">
    <citation type="submission" date="2022-07" db="EMBL/GenBank/DDBJ databases">
        <title>Phylogenomic reconstructions and comparative analyses of Kickxellomycotina fungi.</title>
        <authorList>
            <person name="Reynolds N.K."/>
            <person name="Stajich J.E."/>
            <person name="Barry K."/>
            <person name="Grigoriev I.V."/>
            <person name="Crous P."/>
            <person name="Smith M.E."/>
        </authorList>
    </citation>
    <scope>NUCLEOTIDE SEQUENCE</scope>
    <source>
        <strain evidence="8">RSA 567</strain>
    </source>
</reference>
<dbReference type="InterPro" id="IPR050869">
    <property type="entry name" value="H3K4_H4K5_MeTrfase"/>
</dbReference>
<dbReference type="Gene3D" id="1.25.40.10">
    <property type="entry name" value="Tetratricopeptide repeat domain"/>
    <property type="match status" value="1"/>
</dbReference>
<evidence type="ECO:0008006" key="10">
    <source>
        <dbReference type="Google" id="ProtNLM"/>
    </source>
</evidence>
<keyword evidence="9" id="KW-1185">Reference proteome</keyword>
<gene>
    <name evidence="8" type="ORF">H4R34_003907</name>
</gene>
<sequence length="555" mass="61562">MAREATVKAQSAHVPSGPLKPAKATAVDAAKYVALLTALPVKLAPVEDQGQRAITTTALAAGAELAVESVAASVVRHPFVKHVCFTCRTVLPRNSEGTPTAHASCDKCGLAFYCSQDCQDKSAALHGLECEASQKLAEIKQTHSVDLDLLRLTLRIVAMQALQQEAAQSPVLGEFTPAQYINDIPTHRDSFDEQWVQVVSAAAVDLVSALPSTLPATVDDVVDLACRINVYAYGFSDIKSRNTNECVGLFPMLSTFLTHSCDPNCLLVAKDNGCLTVRSLKPIQEGEAVTVSYVDLYQPREQRRRDLLMAKHFWCKCPRCNSMLSESVDRFMDGILCRRCKRGVMIFEETKEVDDINALMKDVSILDDEIKGKRAKCERCPATMSVTELVDILKNAIEDYAKSMLLVRQRKLPESRQALEAYLRKYEKGRLLHTNNSYLLNTLIPLMNTCVAQGDLHTAVTCNKAIVERMTESHALPEFAPEVAEFRYHLGDLYMRMVNKKGTAKTKAGQTLLVRYQKEAKNAFALAHRAYLVAYGPYHPKTQLAAVRRNRIQVK</sequence>
<dbReference type="OrthoDB" id="265717at2759"/>
<feature type="region of interest" description="Disordered" evidence="5">
    <location>
        <begin position="1"/>
        <end position="20"/>
    </location>
</feature>
<proteinExistence type="predicted"/>
<dbReference type="Gene3D" id="2.170.270.10">
    <property type="entry name" value="SET domain"/>
    <property type="match status" value="1"/>
</dbReference>
<dbReference type="PANTHER" id="PTHR12197:SF282">
    <property type="entry name" value="SET DOMAIN-CONTAINING PROTEIN"/>
    <property type="match status" value="1"/>
</dbReference>
<dbReference type="AlphaFoldDB" id="A0A9W8EC66"/>
<organism evidence="8 9">
    <name type="scientific">Dimargaris verticillata</name>
    <dbReference type="NCBI Taxonomy" id="2761393"/>
    <lineage>
        <taxon>Eukaryota</taxon>
        <taxon>Fungi</taxon>
        <taxon>Fungi incertae sedis</taxon>
        <taxon>Zoopagomycota</taxon>
        <taxon>Kickxellomycotina</taxon>
        <taxon>Dimargaritomycetes</taxon>
        <taxon>Dimargaritales</taxon>
        <taxon>Dimargaritaceae</taxon>
        <taxon>Dimargaris</taxon>
    </lineage>
</organism>
<comment type="caution">
    <text evidence="8">The sequence shown here is derived from an EMBL/GenBank/DDBJ whole genome shotgun (WGS) entry which is preliminary data.</text>
</comment>
<keyword evidence="1" id="KW-0479">Metal-binding</keyword>
<dbReference type="Pfam" id="PF00856">
    <property type="entry name" value="SET"/>
    <property type="match status" value="1"/>
</dbReference>
<dbReference type="InterPro" id="IPR002893">
    <property type="entry name" value="Znf_MYND"/>
</dbReference>
<evidence type="ECO:0000256" key="4">
    <source>
        <dbReference type="PROSITE-ProRule" id="PRU00134"/>
    </source>
</evidence>
<name>A0A9W8EC66_9FUNG</name>
<accession>A0A9W8EC66</accession>